<dbReference type="PANTHER" id="PTHR13405">
    <property type="entry name" value="NUCLEAR PORE COMPLEX PROTEIN NUP133"/>
    <property type="match status" value="1"/>
</dbReference>
<accession>A0A9P6KHN3</accession>
<evidence type="ECO:0000256" key="8">
    <source>
        <dbReference type="SAM" id="MobiDB-lite"/>
    </source>
</evidence>
<dbReference type="InterPro" id="IPR007187">
    <property type="entry name" value="Nucleoporin_Nup133/Nup155_C"/>
</dbReference>
<evidence type="ECO:0000313" key="11">
    <source>
        <dbReference type="Proteomes" id="UP000780801"/>
    </source>
</evidence>
<dbReference type="EMBL" id="JAABOA010000286">
    <property type="protein sequence ID" value="KAF9584965.1"/>
    <property type="molecule type" value="Genomic_DNA"/>
</dbReference>
<dbReference type="Gene3D" id="2.130.10.10">
    <property type="entry name" value="YVTN repeat-like/Quinoprotein amine dehydrogenase"/>
    <property type="match status" value="1"/>
</dbReference>
<feature type="compositionally biased region" description="Polar residues" evidence="8">
    <location>
        <begin position="46"/>
        <end position="64"/>
    </location>
</feature>
<keyword evidence="3" id="KW-0813">Transport</keyword>
<evidence type="ECO:0000256" key="5">
    <source>
        <dbReference type="ARBA" id="ARBA00022927"/>
    </source>
</evidence>
<comment type="subcellular location">
    <subcellularLocation>
        <location evidence="1">Nucleus envelope</location>
    </subcellularLocation>
</comment>
<dbReference type="PANTHER" id="PTHR13405:SF11">
    <property type="entry name" value="NUCLEAR PORE COMPLEX PROTEIN NUP133"/>
    <property type="match status" value="1"/>
</dbReference>
<dbReference type="Pfam" id="PF03177">
    <property type="entry name" value="Nucleoporin_C"/>
    <property type="match status" value="1"/>
</dbReference>
<evidence type="ECO:0000313" key="10">
    <source>
        <dbReference type="EMBL" id="KAF9584965.1"/>
    </source>
</evidence>
<feature type="compositionally biased region" description="Polar residues" evidence="8">
    <location>
        <begin position="1"/>
        <end position="16"/>
    </location>
</feature>
<proteinExistence type="inferred from homology"/>
<dbReference type="SUPFAM" id="SSF117289">
    <property type="entry name" value="Nucleoporin domain"/>
    <property type="match status" value="1"/>
</dbReference>
<dbReference type="InterPro" id="IPR015943">
    <property type="entry name" value="WD40/YVTN_repeat-like_dom_sf"/>
</dbReference>
<comment type="caution">
    <text evidence="10">The sequence shown here is derived from an EMBL/GenBank/DDBJ whole genome shotgun (WGS) entry which is preliminary data.</text>
</comment>
<dbReference type="AlphaFoldDB" id="A0A9P6KHN3"/>
<keyword evidence="7" id="KW-0539">Nucleus</keyword>
<dbReference type="Gene3D" id="1.20.58.1380">
    <property type="match status" value="1"/>
</dbReference>
<keyword evidence="6" id="KW-0811">Translocation</keyword>
<dbReference type="InterPro" id="IPR037624">
    <property type="entry name" value="Nup133-like"/>
</dbReference>
<dbReference type="GO" id="GO:0017056">
    <property type="term" value="F:structural constituent of nuclear pore"/>
    <property type="evidence" value="ECO:0007669"/>
    <property type="project" value="InterPro"/>
</dbReference>
<evidence type="ECO:0000256" key="1">
    <source>
        <dbReference type="ARBA" id="ARBA00004259"/>
    </source>
</evidence>
<dbReference type="GO" id="GO:0000972">
    <property type="term" value="P:transcription-dependent tethering of RNA polymerase II gene DNA at nuclear periphery"/>
    <property type="evidence" value="ECO:0007669"/>
    <property type="project" value="TreeGrafter"/>
</dbReference>
<sequence>MPKTSTTVAQETTSVATIEKDTSSNASTNESSGAITGQLFDRGQFFTPSVTGSDTEDSWTPTRHFSTDEAESSYASEIGSSDTTLDEDAIYYKNDRTMVAYFGPLPREVEEALAKTDFYTQPMSAKVDLDAGFGMVVSQRTCYIWAVQKSTMHRTPPVCYTLPMPPSTTTSAENAVRLPVVIFTKSDDQHSGVLACSADGTCWYWEDIDLCFSNVDQHVDTKISVTSGDYISHVECSGPLGYFFGTRHANIYQVIIKKQFGSSSLTATQLQVKTNGAIASIINMMGFAQNLDTTQKLSAMTSGPKSQDPQGRWDLFAMTRRSLFKWQVYRSGECNLESEAPILEKVTEQILRDYTATLPMGSDPRVRLLDICFIKNGKLLVLATFFDTAVKTASTPLSCALITISTQYGVPCDIEHIKYIQHTIEEDLRPEAHPKLVVPHGGSGAFIVTSRSAIICSTLPNIDFEELIPLKTDRIIGYGCEDWKQRGQELNGASELSIVCRSSGRLGIHIQLDGLLLSQPSKLPDKEQGTAQLQAKLEQAVFFSGKKHNPISFDLTYYDSGDLNVASLNISKLILNSHASLLSTSKDMTARLSERYRRIRNIIGCIQAANMTNLLSVDTRFQLCWSAEKLAAANAFWVQYQAWKGKSEPSLENSKQIIQDAATISLQKLGAHAVDDPVAFFMKYHVDALEDLFSNLQIAPGKLKSLPQKQQTELIKDINRIVVLSLRSAWSYRRQNIRNYSLQGSSRTEPWTGSESVIRALSAQYQHTREACGSQHKTDESTMEVDGDEDGHSDLTNQLCDLADITLQAYSEHLQYLEGLPPSSENNIRISTAVTAYDDAKSQFLSPLIELKKIQIAITLSQRYKDFATLVRLCNGDEKSITLYMNKYQQEFANALFQWYMDNDQVSKLLEQGEEYSDLFTVFLDNHDYNGIAWLHDIKIKRFVEASDRVQEVALRDMNMDRRRTMFSLSKLLFVAGGLPHEELDESTTKYANKINLELEMATIQALVANEWESRVGSLASLREKAKMVVGQFNSPTLAKQATMREALLKSVKSLLNRQTIYSEELLDVLMLQGTREIDNLDICDSALGICVNAADIPESRRLYVLQDIWRRIFIADADAFWQCEDVGDSEARDRLQATWMYRAFTIIYRAGGHKDEWMLRPEDAKGSMPESLFRQRFSARAGETTEADEDERSSRSPVEEIDYRAIKKDIDLENEELERRINLGQLVRKWGLIKMLVKEEDVKAQREGSVSLLASQDRDVEMTDA</sequence>
<keyword evidence="5" id="KW-0653">Protein transport</keyword>
<keyword evidence="11" id="KW-1185">Reference proteome</keyword>
<feature type="domain" description="Nucleoporin Nup133/Nup155-like C-terminal" evidence="9">
    <location>
        <begin position="839"/>
        <end position="1179"/>
    </location>
</feature>
<dbReference type="GO" id="GO:0006606">
    <property type="term" value="P:protein import into nucleus"/>
    <property type="evidence" value="ECO:0007669"/>
    <property type="project" value="TreeGrafter"/>
</dbReference>
<gene>
    <name evidence="10" type="ORF">BGW38_004467</name>
</gene>
<name>A0A9P6KHN3_9FUNG</name>
<keyword evidence="4" id="KW-0509">mRNA transport</keyword>
<evidence type="ECO:0000256" key="2">
    <source>
        <dbReference type="ARBA" id="ARBA00005569"/>
    </source>
</evidence>
<evidence type="ECO:0000256" key="7">
    <source>
        <dbReference type="ARBA" id="ARBA00023242"/>
    </source>
</evidence>
<reference evidence="10" key="1">
    <citation type="journal article" date="2020" name="Fungal Divers.">
        <title>Resolving the Mortierellaceae phylogeny through synthesis of multi-gene phylogenetics and phylogenomics.</title>
        <authorList>
            <person name="Vandepol N."/>
            <person name="Liber J."/>
            <person name="Desiro A."/>
            <person name="Na H."/>
            <person name="Kennedy M."/>
            <person name="Barry K."/>
            <person name="Grigoriev I.V."/>
            <person name="Miller A.N."/>
            <person name="O'Donnell K."/>
            <person name="Stajich J.E."/>
            <person name="Bonito G."/>
        </authorList>
    </citation>
    <scope>NUCLEOTIDE SEQUENCE</scope>
    <source>
        <strain evidence="10">KOD1015</strain>
    </source>
</reference>
<feature type="compositionally biased region" description="Polar residues" evidence="8">
    <location>
        <begin position="23"/>
        <end position="35"/>
    </location>
</feature>
<evidence type="ECO:0000256" key="6">
    <source>
        <dbReference type="ARBA" id="ARBA00023010"/>
    </source>
</evidence>
<evidence type="ECO:0000259" key="9">
    <source>
        <dbReference type="Pfam" id="PF03177"/>
    </source>
</evidence>
<evidence type="ECO:0000256" key="3">
    <source>
        <dbReference type="ARBA" id="ARBA00022448"/>
    </source>
</evidence>
<feature type="compositionally biased region" description="Acidic residues" evidence="8">
    <location>
        <begin position="781"/>
        <end position="790"/>
    </location>
</feature>
<organism evidence="10 11">
    <name type="scientific">Lunasporangiospora selenospora</name>
    <dbReference type="NCBI Taxonomy" id="979761"/>
    <lineage>
        <taxon>Eukaryota</taxon>
        <taxon>Fungi</taxon>
        <taxon>Fungi incertae sedis</taxon>
        <taxon>Mucoromycota</taxon>
        <taxon>Mortierellomycotina</taxon>
        <taxon>Mortierellomycetes</taxon>
        <taxon>Mortierellales</taxon>
        <taxon>Mortierellaceae</taxon>
        <taxon>Lunasporangiospora</taxon>
    </lineage>
</organism>
<comment type="similarity">
    <text evidence="2">Belongs to the nucleoporin Nup133 family.</text>
</comment>
<protein>
    <recommendedName>
        <fullName evidence="9">Nucleoporin Nup133/Nup155-like C-terminal domain-containing protein</fullName>
    </recommendedName>
</protein>
<evidence type="ECO:0000256" key="4">
    <source>
        <dbReference type="ARBA" id="ARBA00022816"/>
    </source>
</evidence>
<dbReference type="Proteomes" id="UP000780801">
    <property type="component" value="Unassembled WGS sequence"/>
</dbReference>
<dbReference type="GO" id="GO:0031080">
    <property type="term" value="C:nuclear pore outer ring"/>
    <property type="evidence" value="ECO:0007669"/>
    <property type="project" value="TreeGrafter"/>
</dbReference>
<dbReference type="GO" id="GO:0016973">
    <property type="term" value="P:poly(A)+ mRNA export from nucleus"/>
    <property type="evidence" value="ECO:0007669"/>
    <property type="project" value="TreeGrafter"/>
</dbReference>
<feature type="region of interest" description="Disordered" evidence="8">
    <location>
        <begin position="770"/>
        <end position="790"/>
    </location>
</feature>
<feature type="region of interest" description="Disordered" evidence="8">
    <location>
        <begin position="1"/>
        <end position="81"/>
    </location>
</feature>
<dbReference type="OrthoDB" id="103454at2759"/>